<feature type="transmembrane region" description="Helical" evidence="1">
    <location>
        <begin position="172"/>
        <end position="190"/>
    </location>
</feature>
<reference evidence="2 3" key="1">
    <citation type="submission" date="2015-02" db="EMBL/GenBank/DDBJ databases">
        <title>Genome Sequencing of Rickettsiales.</title>
        <authorList>
            <person name="Daugherty S.C."/>
            <person name="Su Q."/>
            <person name="Abolude K."/>
            <person name="Beier-Sexton M."/>
            <person name="Carlyon J.A."/>
            <person name="Carter R."/>
            <person name="Day N.P."/>
            <person name="Dumler S.J."/>
            <person name="Dyachenko V."/>
            <person name="Godinez A."/>
            <person name="Kurtti T.J."/>
            <person name="Lichay M."/>
            <person name="Mullins K.E."/>
            <person name="Ott S."/>
            <person name="Pappas-Brown V."/>
            <person name="Paris D.H."/>
            <person name="Patel P."/>
            <person name="Richards A.L."/>
            <person name="Sadzewicz L."/>
            <person name="Sears K."/>
            <person name="Seidman D."/>
            <person name="Sengamalay N."/>
            <person name="Stenos J."/>
            <person name="Tallon L.J."/>
            <person name="Vincent G."/>
            <person name="Fraser C.M."/>
            <person name="Munderloh U."/>
            <person name="Dunning-Hotopp J.C."/>
        </authorList>
    </citation>
    <scope>NUCLEOTIDE SEQUENCE [LARGE SCALE GENOMIC DNA]</scope>
    <source>
        <strain evidence="2 3">RML An4</strain>
    </source>
</reference>
<protein>
    <submittedName>
        <fullName evidence="2">Uncharacterized protein</fullName>
    </submittedName>
</protein>
<gene>
    <name evidence="2" type="ORF">RBEAN4_0525</name>
</gene>
<keyword evidence="1" id="KW-0812">Transmembrane</keyword>
<dbReference type="EMBL" id="LAOI01000001">
    <property type="protein sequence ID" value="KJV89547.1"/>
    <property type="molecule type" value="Genomic_DNA"/>
</dbReference>
<name>A0A0F3QBD7_RICBE</name>
<keyword evidence="1" id="KW-1133">Transmembrane helix</keyword>
<feature type="transmembrane region" description="Helical" evidence="1">
    <location>
        <begin position="315"/>
        <end position="338"/>
    </location>
</feature>
<comment type="caution">
    <text evidence="2">The sequence shown here is derived from an EMBL/GenBank/DDBJ whole genome shotgun (WGS) entry which is preliminary data.</text>
</comment>
<evidence type="ECO:0000313" key="2">
    <source>
        <dbReference type="EMBL" id="KJV89547.1"/>
    </source>
</evidence>
<evidence type="ECO:0000256" key="1">
    <source>
        <dbReference type="SAM" id="Phobius"/>
    </source>
</evidence>
<evidence type="ECO:0000313" key="3">
    <source>
        <dbReference type="Proteomes" id="UP000033661"/>
    </source>
</evidence>
<proteinExistence type="predicted"/>
<dbReference type="Proteomes" id="UP000033661">
    <property type="component" value="Unassembled WGS sequence"/>
</dbReference>
<organism evidence="2 3">
    <name type="scientific">Rickettsia bellii str. RML An4</name>
    <dbReference type="NCBI Taxonomy" id="1359193"/>
    <lineage>
        <taxon>Bacteria</taxon>
        <taxon>Pseudomonadati</taxon>
        <taxon>Pseudomonadota</taxon>
        <taxon>Alphaproteobacteria</taxon>
        <taxon>Rickettsiales</taxon>
        <taxon>Rickettsiaceae</taxon>
        <taxon>Rickettsieae</taxon>
        <taxon>Rickettsia</taxon>
        <taxon>belli group</taxon>
    </lineage>
</organism>
<accession>A0A0F3QBD7</accession>
<feature type="transmembrane region" description="Helical" evidence="1">
    <location>
        <begin position="20"/>
        <end position="38"/>
    </location>
</feature>
<dbReference type="AlphaFoldDB" id="A0A0F3QBD7"/>
<keyword evidence="3" id="KW-1185">Reference proteome</keyword>
<sequence>MYFNILKSIYKTGRINFSTIISAGVGYIVIVLVLFNYYDQKIKDAKLLFLNNNYNLILETSLNKFQSLSFRLNTNLQDTNISSNNNYITICKNENCVNYSLYKLQSLLERSIPNFNNVKIELNNNLIYSNAIFENYEMDKIYYLNQDNKLIIRTNINNDYWNKIIKDIKKPLWFMITFLSLTFIAVYYIYQALSKKIEKEYKNKYETAVKECEKLWMTKLWDTEFKKTTDVEINYLFNQEAAKTTLLNEKDSLDKQDKKLKRSYLERDLYCSIALYNSSNKEEIDVKKLIKVFTNRFDKEDENISFSIKCLEKQIYFSSTAAFYQVIYSIINYLFFIIKKQFYNNKHQINLFISNIAGKVSFSFSYIGVPLEKEKDLFAVSSEFTKSHANPFILSIEQIFKILKSNGFNCKVSYDKTNLIEINEKAIKKNKIANEDNIIYLAGWDKEESD</sequence>
<dbReference type="PATRIC" id="fig|1359193.3.peg.509"/>
<keyword evidence="1" id="KW-0472">Membrane</keyword>